<comment type="subcellular location">
    <subcellularLocation>
        <location evidence="1">Cell membrane</location>
        <topology evidence="1">Multi-pass membrane protein</topology>
    </subcellularLocation>
</comment>
<dbReference type="Pfam" id="PF12795">
    <property type="entry name" value="MscS_porin"/>
    <property type="match status" value="1"/>
</dbReference>
<comment type="caution">
    <text evidence="16">The sequence shown here is derived from an EMBL/GenBank/DDBJ whole genome shotgun (WGS) entry which is preliminary data.</text>
</comment>
<feature type="transmembrane region" description="Helical" evidence="9">
    <location>
        <begin position="619"/>
        <end position="634"/>
    </location>
</feature>
<feature type="chain" id="PRO_5012074436" description="Mechanosensitive channel MscK" evidence="10">
    <location>
        <begin position="24"/>
        <end position="1108"/>
    </location>
</feature>
<evidence type="ECO:0000256" key="1">
    <source>
        <dbReference type="ARBA" id="ARBA00004651"/>
    </source>
</evidence>
<evidence type="ECO:0000256" key="6">
    <source>
        <dbReference type="ARBA" id="ARBA00022989"/>
    </source>
</evidence>
<keyword evidence="7 9" id="KW-0472">Membrane</keyword>
<evidence type="ECO:0000256" key="3">
    <source>
        <dbReference type="ARBA" id="ARBA00022475"/>
    </source>
</evidence>
<feature type="transmembrane region" description="Helical" evidence="9">
    <location>
        <begin position="581"/>
        <end position="599"/>
    </location>
</feature>
<evidence type="ECO:0008006" key="18">
    <source>
        <dbReference type="Google" id="ProtNLM"/>
    </source>
</evidence>
<evidence type="ECO:0000313" key="17">
    <source>
        <dbReference type="Proteomes" id="UP000216021"/>
    </source>
</evidence>
<feature type="transmembrane region" description="Helical" evidence="9">
    <location>
        <begin position="830"/>
        <end position="850"/>
    </location>
</feature>
<evidence type="ECO:0000256" key="8">
    <source>
        <dbReference type="SAM" id="Coils"/>
    </source>
</evidence>
<dbReference type="InterPro" id="IPR006686">
    <property type="entry name" value="MscS_channel_CS"/>
</dbReference>
<dbReference type="PANTHER" id="PTHR30347:SF1">
    <property type="entry name" value="MECHANOSENSITIVE CHANNEL MSCK"/>
    <property type="match status" value="1"/>
</dbReference>
<dbReference type="Gene3D" id="3.30.70.100">
    <property type="match status" value="1"/>
</dbReference>
<dbReference type="Pfam" id="PF21082">
    <property type="entry name" value="MS_channel_3rd"/>
    <property type="match status" value="1"/>
</dbReference>
<feature type="transmembrane region" description="Helical" evidence="9">
    <location>
        <begin position="787"/>
        <end position="810"/>
    </location>
</feature>
<dbReference type="SUPFAM" id="SSF50182">
    <property type="entry name" value="Sm-like ribonucleoproteins"/>
    <property type="match status" value="1"/>
</dbReference>
<dbReference type="InterPro" id="IPR006685">
    <property type="entry name" value="MscS_channel_2nd"/>
</dbReference>
<dbReference type="FunFam" id="1.10.287.1260:FF:000002">
    <property type="entry name" value="Potassium efflux system KefA"/>
    <property type="match status" value="1"/>
</dbReference>
<evidence type="ECO:0000259" key="13">
    <source>
        <dbReference type="Pfam" id="PF12795"/>
    </source>
</evidence>
<feature type="domain" description="Mechanosensitive ion channel MscS porin" evidence="13">
    <location>
        <begin position="38"/>
        <end position="273"/>
    </location>
</feature>
<keyword evidence="6 9" id="KW-1133">Transmembrane helix</keyword>
<sequence length="1108" mass="125563">MRRIIAVFLLLLALVFLLSAANAAQNSDIPSRSDIQSQLDALNKQKTLTPVEKLSQQDLIHTIELLDAIERTRQEANELKLQLQQAPAKLQQVIKDLEALKNPANEALTRAELQPLSLRQLEGRLYQTLDDLQNTQESLSTYNSQLISLQTQPERVQSSMYTASQRLQEIRNLLNARSPGQAALRGTQQEMLNTEQVLLNAEIDLQRKSLEANTTLQDLLQKQRDYTTMNIDALGHRVQVLQEVVNNKRLTLSEKTAKEAQNHEDTTDIQHDQLVSKELNINRQISQRLIAATEESNTLFQQNIEVKNWLDRGLQSERNLKEQIQVLKGSLVLSRILYQQQQSLPPRTLAADMSTKIADLRLEQFEINQQRDELFKGDDFINKLVATNKEKASVDVVDALNEIIDMRRELLDQLNKQLNNQLSLAINLQINQQQLTSVYNSVQDTLTQQIFWVNSNRPIDLTWLKAMPGALKEQLAALDFKFEPRQLLLGGLQALVFLIPLLIVIGLLRWRYRLIDRHLQKLANDVGQLKRDSQLHTPKAILLTLLKVLPGALLLLGGGFWFYRAEFTTSDFIWALSKQLALFWLVFGFAFRVLAPGGISERHFNIPNNRCEHYRRQTFRLGLTLLPLIFWSVLGEKAPLRLVEDVIGQVVVILTLALLSVLVFPLCSDSWREKGSHAVRLVVVTMIAVMPIILLGLMFVGYFYTALRLAGRWIDSLYLFFLWNVVYQTAIRGLSVAARRLAYRRALARRQNLAKEKEGAEGSEAVEEPPLALDQINQQSLRLTTMVLFLIFATAFYAIWSDLVTVFSYLDSISLWHYATTIAGSSVPQAVTLGNMMVAMVAVIVTYVMTRNLPGLLEVLVLSRLQLRQGTSYAITTILTYLITAVGTITALSSLGVSWDKLQWLVAALSVGLGFGLQEIFANFVSGLIILFERPVRIGDTITIGTFSGSVSKIRIRATTITDFDRKEVIIPNKAFVTERLINWSLSDTITRVLIKVGVAYGSDLDKVKSVLMQAARENPRVMADPEPQVFFLNFGASTLDHELRVYVRELRDRSYTVDELNRSIERLCRENDINIAFNQLEVYLHNQQGNEVQEVKRTQNNGGQPAI</sequence>
<dbReference type="InterPro" id="IPR025692">
    <property type="entry name" value="MscS_IM_dom1"/>
</dbReference>
<dbReference type="InterPro" id="IPR023408">
    <property type="entry name" value="MscS_beta-dom_sf"/>
</dbReference>
<keyword evidence="5 10" id="KW-0732">Signal</keyword>
<evidence type="ECO:0000256" key="4">
    <source>
        <dbReference type="ARBA" id="ARBA00022692"/>
    </source>
</evidence>
<feature type="transmembrane region" description="Helical" evidence="9">
    <location>
        <begin position="487"/>
        <end position="508"/>
    </location>
</feature>
<dbReference type="GO" id="GO:0008381">
    <property type="term" value="F:mechanosensitive monoatomic ion channel activity"/>
    <property type="evidence" value="ECO:0007669"/>
    <property type="project" value="UniProtKB-ARBA"/>
</dbReference>
<protein>
    <recommendedName>
        <fullName evidence="18">Mechanosensitive channel MscK</fullName>
    </recommendedName>
</protein>
<dbReference type="Proteomes" id="UP000216021">
    <property type="component" value="Unassembled WGS sequence"/>
</dbReference>
<comment type="similarity">
    <text evidence="2">Belongs to the MscS (TC 1.A.23) family.</text>
</comment>
<keyword evidence="8" id="KW-0175">Coiled coil</keyword>
<dbReference type="NCBIfam" id="NF008438">
    <property type="entry name" value="PRK11281.1"/>
    <property type="match status" value="1"/>
</dbReference>
<dbReference type="Pfam" id="PF12794">
    <property type="entry name" value="MscS_TM"/>
    <property type="match status" value="1"/>
</dbReference>
<dbReference type="SUPFAM" id="SSF82689">
    <property type="entry name" value="Mechanosensitive channel protein MscS (YggB), C-terminal domain"/>
    <property type="match status" value="1"/>
</dbReference>
<feature type="transmembrane region" description="Helical" evidence="9">
    <location>
        <begin position="904"/>
        <end position="932"/>
    </location>
</feature>
<feature type="coiled-coil region" evidence="8">
    <location>
        <begin position="397"/>
        <end position="431"/>
    </location>
</feature>
<evidence type="ECO:0000256" key="7">
    <source>
        <dbReference type="ARBA" id="ARBA00023136"/>
    </source>
</evidence>
<dbReference type="InterPro" id="IPR010920">
    <property type="entry name" value="LSM_dom_sf"/>
</dbReference>
<dbReference type="Pfam" id="PF21088">
    <property type="entry name" value="MS_channel_1st"/>
    <property type="match status" value="1"/>
</dbReference>
<dbReference type="FunFam" id="3.30.70.100:FF:000015">
    <property type="entry name" value="Potassium efflux system KefA"/>
    <property type="match status" value="1"/>
</dbReference>
<feature type="transmembrane region" description="Helical" evidence="9">
    <location>
        <begin position="871"/>
        <end position="892"/>
    </location>
</feature>
<dbReference type="EMBL" id="MOXD01000002">
    <property type="protein sequence ID" value="OMQ25433.1"/>
    <property type="molecule type" value="Genomic_DNA"/>
</dbReference>
<accession>A0A1S8CNA2</accession>
<organism evidence="16 17">
    <name type="scientific">Serratia oryzae</name>
    <dbReference type="NCBI Taxonomy" id="2034155"/>
    <lineage>
        <taxon>Bacteria</taxon>
        <taxon>Pseudomonadati</taxon>
        <taxon>Pseudomonadota</taxon>
        <taxon>Gammaproteobacteria</taxon>
        <taxon>Enterobacterales</taxon>
        <taxon>Yersiniaceae</taxon>
        <taxon>Serratia</taxon>
    </lineage>
</organism>
<feature type="signal peptide" evidence="10">
    <location>
        <begin position="1"/>
        <end position="23"/>
    </location>
</feature>
<evidence type="ECO:0000259" key="12">
    <source>
        <dbReference type="Pfam" id="PF12794"/>
    </source>
</evidence>
<dbReference type="InterPro" id="IPR011014">
    <property type="entry name" value="MscS_channel_TM-2"/>
</dbReference>
<dbReference type="GO" id="GO:0009992">
    <property type="term" value="P:intracellular water homeostasis"/>
    <property type="evidence" value="ECO:0007669"/>
    <property type="project" value="TreeGrafter"/>
</dbReference>
<dbReference type="GO" id="GO:0005886">
    <property type="term" value="C:plasma membrane"/>
    <property type="evidence" value="ECO:0007669"/>
    <property type="project" value="UniProtKB-SubCell"/>
</dbReference>
<dbReference type="InterPro" id="IPR049278">
    <property type="entry name" value="MS_channel_C"/>
</dbReference>
<feature type="domain" description="Mechanosensitive ion channel MscS" evidence="11">
    <location>
        <begin position="920"/>
        <end position="985"/>
    </location>
</feature>
<keyword evidence="4 9" id="KW-0812">Transmembrane</keyword>
<dbReference type="InterPro" id="IPR024393">
    <property type="entry name" value="MscS_porin"/>
</dbReference>
<evidence type="ECO:0000313" key="16">
    <source>
        <dbReference type="EMBL" id="OMQ25433.1"/>
    </source>
</evidence>
<keyword evidence="17" id="KW-1185">Reference proteome</keyword>
<dbReference type="AlphaFoldDB" id="A0A1S8CNA2"/>
<evidence type="ECO:0000256" key="10">
    <source>
        <dbReference type="SAM" id="SignalP"/>
    </source>
</evidence>
<dbReference type="InterPro" id="IPR049142">
    <property type="entry name" value="MS_channel_1st"/>
</dbReference>
<proteinExistence type="inferred from homology"/>
<keyword evidence="3" id="KW-1003">Cell membrane</keyword>
<dbReference type="Gene3D" id="2.30.30.60">
    <property type="match status" value="1"/>
</dbReference>
<name>A0A1S8CNA2_9GAMM</name>
<dbReference type="Pfam" id="PF00924">
    <property type="entry name" value="MS_channel_2nd"/>
    <property type="match status" value="1"/>
</dbReference>
<feature type="transmembrane region" description="Helical" evidence="9">
    <location>
        <begin position="679"/>
        <end position="704"/>
    </location>
</feature>
<feature type="coiled-coil region" evidence="8">
    <location>
        <begin position="62"/>
        <end position="89"/>
    </location>
</feature>
<evidence type="ECO:0000259" key="11">
    <source>
        <dbReference type="Pfam" id="PF00924"/>
    </source>
</evidence>
<dbReference type="FunFam" id="2.30.30.60:FF:000001">
    <property type="entry name" value="MscS Mechanosensitive ion channel"/>
    <property type="match status" value="1"/>
</dbReference>
<evidence type="ECO:0000256" key="2">
    <source>
        <dbReference type="ARBA" id="ARBA00008017"/>
    </source>
</evidence>
<evidence type="ECO:0000256" key="5">
    <source>
        <dbReference type="ARBA" id="ARBA00022729"/>
    </source>
</evidence>
<dbReference type="PANTHER" id="PTHR30347">
    <property type="entry name" value="POTASSIUM CHANNEL RELATED"/>
    <property type="match status" value="1"/>
</dbReference>
<feature type="domain" description="Mechanosensitive ion channel MscS C-terminal" evidence="14">
    <location>
        <begin position="995"/>
        <end position="1076"/>
    </location>
</feature>
<evidence type="ECO:0000256" key="9">
    <source>
        <dbReference type="SAM" id="Phobius"/>
    </source>
</evidence>
<dbReference type="RefSeq" id="WP_244157306.1">
    <property type="nucleotide sequence ID" value="NZ_MOXD01000002.1"/>
</dbReference>
<dbReference type="Gene3D" id="1.10.287.1260">
    <property type="match status" value="1"/>
</dbReference>
<evidence type="ECO:0000259" key="15">
    <source>
        <dbReference type="Pfam" id="PF21088"/>
    </source>
</evidence>
<dbReference type="InterPro" id="IPR011066">
    <property type="entry name" value="MscS_channel_C_sf"/>
</dbReference>
<dbReference type="SUPFAM" id="SSF82861">
    <property type="entry name" value="Mechanosensitive channel protein MscS (YggB), transmembrane region"/>
    <property type="match status" value="1"/>
</dbReference>
<dbReference type="STRING" id="2034155.BMI79_03685"/>
<reference evidence="16 17" key="1">
    <citation type="submission" date="2016-11" db="EMBL/GenBank/DDBJ databases">
        <title>Rahnella oryzae sp. nov., isolated from rice root.</title>
        <authorList>
            <person name="Zhang X.-X."/>
            <person name="Zhang J."/>
        </authorList>
    </citation>
    <scope>NUCLEOTIDE SEQUENCE [LARGE SCALE GENOMIC DNA]</scope>
    <source>
        <strain evidence="16 17">J11-6</strain>
    </source>
</reference>
<evidence type="ECO:0000259" key="14">
    <source>
        <dbReference type="Pfam" id="PF21082"/>
    </source>
</evidence>
<gene>
    <name evidence="16" type="ORF">BMI79_03685</name>
</gene>
<dbReference type="InterPro" id="IPR052702">
    <property type="entry name" value="MscS-like_channel"/>
</dbReference>
<feature type="domain" description="Mechanosensitive ion channel inner membrane" evidence="12">
    <location>
        <begin position="496"/>
        <end position="816"/>
    </location>
</feature>
<feature type="transmembrane region" description="Helical" evidence="9">
    <location>
        <begin position="646"/>
        <end position="667"/>
    </location>
</feature>
<dbReference type="PROSITE" id="PS01246">
    <property type="entry name" value="UPF0003"/>
    <property type="match status" value="1"/>
</dbReference>
<feature type="transmembrane region" description="Helical" evidence="9">
    <location>
        <begin position="540"/>
        <end position="561"/>
    </location>
</feature>
<feature type="domain" description="Mechanosensitive ion channel transmembrane helices 2/3" evidence="15">
    <location>
        <begin position="877"/>
        <end position="918"/>
    </location>
</feature>
<feature type="transmembrane region" description="Helical" evidence="9">
    <location>
        <begin position="716"/>
        <end position="735"/>
    </location>
</feature>